<proteinExistence type="predicted"/>
<reference evidence="4" key="1">
    <citation type="journal article" date="2019" name="Int. J. Syst. Evol. Microbiol.">
        <title>The Global Catalogue of Microorganisms (GCM) 10K type strain sequencing project: providing services to taxonomists for standard genome sequencing and annotation.</title>
        <authorList>
            <consortium name="The Broad Institute Genomics Platform"/>
            <consortium name="The Broad Institute Genome Sequencing Center for Infectious Disease"/>
            <person name="Wu L."/>
            <person name="Ma J."/>
        </authorList>
    </citation>
    <scope>NUCLEOTIDE SEQUENCE [LARGE SCALE GENOMIC DNA]</scope>
    <source>
        <strain evidence="4">CGMCC 4.7682</strain>
    </source>
</reference>
<feature type="transmembrane region" description="Helical" evidence="1">
    <location>
        <begin position="6"/>
        <end position="25"/>
    </location>
</feature>
<dbReference type="EMBL" id="JBHRWI010000076">
    <property type="protein sequence ID" value="MFC3517310.1"/>
    <property type="molecule type" value="Genomic_DNA"/>
</dbReference>
<evidence type="ECO:0000259" key="2">
    <source>
        <dbReference type="PROSITE" id="PS01124"/>
    </source>
</evidence>
<evidence type="ECO:0000313" key="4">
    <source>
        <dbReference type="Proteomes" id="UP001595764"/>
    </source>
</evidence>
<keyword evidence="1" id="KW-1133">Transmembrane helix</keyword>
<accession>A0ABV7QXV2</accession>
<keyword evidence="1" id="KW-0812">Transmembrane</keyword>
<sequence length="400" mass="43185">MTTVQIVAWSCWGGFVLIVVLVSAFQMRKLRHREKGMRTWPHVAAVVVGHHAVPGVASGASPSSSPSYLSVYRYAGPDGRTNQGKTVWSKTRPLQVRQALAVCVNPRQARGVVSGGEDQPGHAGVLVRRRCSSCGTRRELTATIPDVSLDRVEGIPGLEYRVSDSPYIEGVYRVGPDGGHGGFVPERMVSVVNSNWELLVWASAGVTAVSVRGPETRPTVVPLGGGLGSAFGVIFRHGAFLRNLPVGGLVDGTVSSPCTTPRSFVLQNTEWEIPTYENAETFVDRLVRAGLLVRDPLVADVLAGERPVLVTPRSVQRRVAAATGLTQGMIRQIERARRATMLLRQGVAATDVVHLVGYHDQPHLARSLTRFVGRTANQLRRPDAGEMVSLLYKTDADVAP</sequence>
<dbReference type="SMART" id="SM00342">
    <property type="entry name" value="HTH_ARAC"/>
    <property type="match status" value="1"/>
</dbReference>
<evidence type="ECO:0000256" key="1">
    <source>
        <dbReference type="SAM" id="Phobius"/>
    </source>
</evidence>
<keyword evidence="1" id="KW-0472">Membrane</keyword>
<feature type="domain" description="HTH araC/xylS-type" evidence="2">
    <location>
        <begin position="310"/>
        <end position="382"/>
    </location>
</feature>
<organism evidence="3 4">
    <name type="scientific">Amycolatopsis halotolerans</name>
    <dbReference type="NCBI Taxonomy" id="330083"/>
    <lineage>
        <taxon>Bacteria</taxon>
        <taxon>Bacillati</taxon>
        <taxon>Actinomycetota</taxon>
        <taxon>Actinomycetes</taxon>
        <taxon>Pseudonocardiales</taxon>
        <taxon>Pseudonocardiaceae</taxon>
        <taxon>Amycolatopsis</taxon>
    </lineage>
</organism>
<dbReference type="RefSeq" id="WP_377872530.1">
    <property type="nucleotide sequence ID" value="NZ_JBHMAY010000038.1"/>
</dbReference>
<comment type="caution">
    <text evidence="3">The sequence shown here is derived from an EMBL/GenBank/DDBJ whole genome shotgun (WGS) entry which is preliminary data.</text>
</comment>
<dbReference type="PROSITE" id="PS01124">
    <property type="entry name" value="HTH_ARAC_FAMILY_2"/>
    <property type="match status" value="1"/>
</dbReference>
<protein>
    <submittedName>
        <fullName evidence="3">Helix-turn-helix domain-containing protein</fullName>
    </submittedName>
</protein>
<gene>
    <name evidence="3" type="ORF">ACFORO_44625</name>
</gene>
<dbReference type="Proteomes" id="UP001595764">
    <property type="component" value="Unassembled WGS sequence"/>
</dbReference>
<evidence type="ECO:0000313" key="3">
    <source>
        <dbReference type="EMBL" id="MFC3517310.1"/>
    </source>
</evidence>
<dbReference type="Gene3D" id="1.10.10.60">
    <property type="entry name" value="Homeodomain-like"/>
    <property type="match status" value="1"/>
</dbReference>
<name>A0ABV7QXV2_9PSEU</name>
<keyword evidence="4" id="KW-1185">Reference proteome</keyword>
<dbReference type="Pfam" id="PF12833">
    <property type="entry name" value="HTH_18"/>
    <property type="match status" value="1"/>
</dbReference>
<dbReference type="InterPro" id="IPR018060">
    <property type="entry name" value="HTH_AraC"/>
</dbReference>